<dbReference type="Proteomes" id="UP000054783">
    <property type="component" value="Unassembled WGS sequence"/>
</dbReference>
<protein>
    <submittedName>
        <fullName evidence="1">Uncharacterized protein</fullName>
    </submittedName>
</protein>
<evidence type="ECO:0000313" key="1">
    <source>
        <dbReference type="EMBL" id="KRX58584.1"/>
    </source>
</evidence>
<evidence type="ECO:0000313" key="2">
    <source>
        <dbReference type="Proteomes" id="UP000054783"/>
    </source>
</evidence>
<dbReference type="AlphaFoldDB" id="A0A0V0V500"/>
<keyword evidence="2" id="KW-1185">Reference proteome</keyword>
<gene>
    <name evidence="1" type="ORF">T12_6823</name>
</gene>
<name>A0A0V0V500_9BILA</name>
<reference evidence="1 2" key="1">
    <citation type="submission" date="2015-01" db="EMBL/GenBank/DDBJ databases">
        <title>Evolution of Trichinella species and genotypes.</title>
        <authorList>
            <person name="Korhonen P.K."/>
            <person name="Edoardo P."/>
            <person name="Giuseppe L.R."/>
            <person name="Gasser R.B."/>
        </authorList>
    </citation>
    <scope>NUCLEOTIDE SEQUENCE [LARGE SCALE GENOMIC DNA]</scope>
    <source>
        <strain evidence="1">ISS2496</strain>
    </source>
</reference>
<proteinExistence type="predicted"/>
<accession>A0A0V0V500</accession>
<dbReference type="EMBL" id="JYDQ01006200">
    <property type="protein sequence ID" value="KRX58584.1"/>
    <property type="molecule type" value="Genomic_DNA"/>
</dbReference>
<organism evidence="1 2">
    <name type="scientific">Trichinella patagoniensis</name>
    <dbReference type="NCBI Taxonomy" id="990121"/>
    <lineage>
        <taxon>Eukaryota</taxon>
        <taxon>Metazoa</taxon>
        <taxon>Ecdysozoa</taxon>
        <taxon>Nematoda</taxon>
        <taxon>Enoplea</taxon>
        <taxon>Dorylaimia</taxon>
        <taxon>Trichinellida</taxon>
        <taxon>Trichinellidae</taxon>
        <taxon>Trichinella</taxon>
    </lineage>
</organism>
<sequence>MMDRLKMGMCVATMRFLLDYSTAPARRTRILRAKQQAGSVQ</sequence>
<comment type="caution">
    <text evidence="1">The sequence shown here is derived from an EMBL/GenBank/DDBJ whole genome shotgun (WGS) entry which is preliminary data.</text>
</comment>